<dbReference type="AlphaFoldDB" id="A0A1N6JT11"/>
<sequence length="124" mass="14205">MHQRIIAAFLFLTWLCQVGDRYVVMLEFCLNQSYIAQNLCENRTRPQLNCNGNCVLSKKLAEEQKKQQELPAKKTESKEIIYLSCKTDNSLSNVYTLLDKTFIFPISIGYPIDQSATIFHPPAA</sequence>
<dbReference type="OrthoDB" id="980645at2"/>
<reference evidence="1 2" key="1">
    <citation type="submission" date="2016-11" db="EMBL/GenBank/DDBJ databases">
        <authorList>
            <person name="Jaros S."/>
            <person name="Januszkiewicz K."/>
            <person name="Wedrychowicz H."/>
        </authorList>
    </citation>
    <scope>NUCLEOTIDE SEQUENCE [LARGE SCALE GENOMIC DNA]</scope>
    <source>
        <strain evidence="1 2">DSM 24787</strain>
    </source>
</reference>
<name>A0A1N6JT11_9BACT</name>
<proteinExistence type="predicted"/>
<protein>
    <submittedName>
        <fullName evidence="1">Uncharacterized protein</fullName>
    </submittedName>
</protein>
<evidence type="ECO:0000313" key="2">
    <source>
        <dbReference type="Proteomes" id="UP000185003"/>
    </source>
</evidence>
<accession>A0A1N6JT11</accession>
<keyword evidence="2" id="KW-1185">Reference proteome</keyword>
<gene>
    <name evidence="1" type="ORF">SAMN04488055_4355</name>
</gene>
<evidence type="ECO:0000313" key="1">
    <source>
        <dbReference type="EMBL" id="SIO47349.1"/>
    </source>
</evidence>
<organism evidence="1 2">
    <name type="scientific">Chitinophaga niabensis</name>
    <dbReference type="NCBI Taxonomy" id="536979"/>
    <lineage>
        <taxon>Bacteria</taxon>
        <taxon>Pseudomonadati</taxon>
        <taxon>Bacteroidota</taxon>
        <taxon>Chitinophagia</taxon>
        <taxon>Chitinophagales</taxon>
        <taxon>Chitinophagaceae</taxon>
        <taxon>Chitinophaga</taxon>
    </lineage>
</organism>
<dbReference type="Proteomes" id="UP000185003">
    <property type="component" value="Unassembled WGS sequence"/>
</dbReference>
<dbReference type="STRING" id="536979.SAMN04488055_4355"/>
<dbReference type="EMBL" id="FSRA01000002">
    <property type="protein sequence ID" value="SIO47349.1"/>
    <property type="molecule type" value="Genomic_DNA"/>
</dbReference>
<dbReference type="RefSeq" id="WP_074241711.1">
    <property type="nucleotide sequence ID" value="NZ_FSRA01000002.1"/>
</dbReference>